<proteinExistence type="predicted"/>
<evidence type="ECO:0000313" key="2">
    <source>
        <dbReference type="Proteomes" id="UP000287233"/>
    </source>
</evidence>
<name>A0A410FVX2_BIPS1</name>
<accession>A0A410FVX2</accession>
<dbReference type="AlphaFoldDB" id="A0A410FVX2"/>
<evidence type="ECO:0000313" key="1">
    <source>
        <dbReference type="EMBL" id="QAA77154.1"/>
    </source>
</evidence>
<dbReference type="Proteomes" id="UP000287233">
    <property type="component" value="Chromosome"/>
</dbReference>
<protein>
    <submittedName>
        <fullName evidence="1">Uncharacterized protein</fullName>
    </submittedName>
</protein>
<dbReference type="KEGG" id="bih:BIP78_1388"/>
<organism evidence="1 2">
    <name type="scientific">Bipolaricaulis sibiricus</name>
    <dbReference type="NCBI Taxonomy" id="2501609"/>
    <lineage>
        <taxon>Bacteria</taxon>
        <taxon>Candidatus Bipolaricaulota</taxon>
        <taxon>Candidatus Bipolaricaulia</taxon>
        <taxon>Candidatus Bipolaricaulales</taxon>
        <taxon>Candidatus Bipolaricaulaceae</taxon>
        <taxon>Candidatus Bipolaricaulis</taxon>
    </lineage>
</organism>
<gene>
    <name evidence="1" type="ORF">BIP78_1388</name>
</gene>
<sequence>MREDLLSLVRLHLKLHPGFGSADLAKLLYQGVMGMDHLLGDRERFIRALEEEWEGLGPVALAGEVLLEPVHPVDPIARLNLRPAKGAGLCLADLAPLFADQPPRGGRLEDLLTLWNEASALAREGRIPFREAELDRWGEVLRSGKHLPGHSAQYRELNRPAYRLVHNAAGPRWREVLAPVGRSADLP</sequence>
<reference evidence="2" key="1">
    <citation type="submission" date="2018-12" db="EMBL/GenBank/DDBJ databases">
        <title>Complete genome sequence of an uncultured bacterium of the candidate phylum Bipolaricaulota.</title>
        <authorList>
            <person name="Kadnikov V.V."/>
            <person name="Mardanov A.V."/>
            <person name="Beletsky A.V."/>
            <person name="Frank Y.A."/>
            <person name="Karnachuk O.V."/>
            <person name="Ravin N.V."/>
        </authorList>
    </citation>
    <scope>NUCLEOTIDE SEQUENCE [LARGE SCALE GENOMIC DNA]</scope>
</reference>
<dbReference type="EMBL" id="CP034928">
    <property type="protein sequence ID" value="QAA77154.1"/>
    <property type="molecule type" value="Genomic_DNA"/>
</dbReference>